<sequence>MSEVTIEKATGFEDAQRLYGRAIPSGKTSKFDWLYAQNPAGKADVYHARDTSSNEVVGVYAIYPMKFSWYGSVIDVGQAFDAVVLPEYRGQGIFNRFLEFSSKDIQDKYKFMIGFPNHLSRGVLYRAGWLNIGDLETYSLPLTGAAFGKKAGSGPLGKLLSSLLSLPTGAYRSFHLNRIDSRQVAAQPMNNCPEDIARITKSIQNRNPVSAARTPAFVNWRMLTAPVQNYVSFKLEKDGDLIGYAVIRRSDNSGELVDFVVTPKLAAPALKVLVLECVSKGLETLHFQVSTHSYVTSAIQKLGARKRKEVAPVIFYPLLFSADQVKYEDWFLTHADTDWV</sequence>
<keyword evidence="1" id="KW-0808">Transferase</keyword>
<dbReference type="Proteomes" id="UP000547674">
    <property type="component" value="Unassembled WGS sequence"/>
</dbReference>
<dbReference type="InterPro" id="IPR016181">
    <property type="entry name" value="Acyl_CoA_acyltransferase"/>
</dbReference>
<evidence type="ECO:0000313" key="1">
    <source>
        <dbReference type="EMBL" id="NNF06624.1"/>
    </source>
</evidence>
<proteinExistence type="predicted"/>
<accession>A0A7Y2EB47</accession>
<dbReference type="Pfam" id="PF13527">
    <property type="entry name" value="Acetyltransf_9"/>
    <property type="match status" value="1"/>
</dbReference>
<organism evidence="1 2">
    <name type="scientific">Eiseniibacteriota bacterium</name>
    <dbReference type="NCBI Taxonomy" id="2212470"/>
    <lineage>
        <taxon>Bacteria</taxon>
        <taxon>Candidatus Eiseniibacteriota</taxon>
    </lineage>
</organism>
<evidence type="ECO:0000313" key="2">
    <source>
        <dbReference type="Proteomes" id="UP000547674"/>
    </source>
</evidence>
<dbReference type="EMBL" id="JABDJR010000302">
    <property type="protein sequence ID" value="NNF06624.1"/>
    <property type="molecule type" value="Genomic_DNA"/>
</dbReference>
<dbReference type="GO" id="GO:0016740">
    <property type="term" value="F:transferase activity"/>
    <property type="evidence" value="ECO:0007669"/>
    <property type="project" value="UniProtKB-KW"/>
</dbReference>
<reference evidence="1 2" key="1">
    <citation type="submission" date="2020-03" db="EMBL/GenBank/DDBJ databases">
        <title>Metabolic flexibility allows generalist bacteria to become dominant in a frequently disturbed ecosystem.</title>
        <authorList>
            <person name="Chen Y.-J."/>
            <person name="Leung P.M."/>
            <person name="Bay S.K."/>
            <person name="Hugenholtz P."/>
            <person name="Kessler A.J."/>
            <person name="Shelley G."/>
            <person name="Waite D.W."/>
            <person name="Cook P.L."/>
            <person name="Greening C."/>
        </authorList>
    </citation>
    <scope>NUCLEOTIDE SEQUENCE [LARGE SCALE GENOMIC DNA]</scope>
    <source>
        <strain evidence="1">SS_bin_28</strain>
    </source>
</reference>
<protein>
    <submittedName>
        <fullName evidence="1">GNAT family N-acetyltransferase</fullName>
    </submittedName>
</protein>
<name>A0A7Y2EB47_UNCEI</name>
<dbReference type="Gene3D" id="3.40.630.30">
    <property type="match status" value="1"/>
</dbReference>
<comment type="caution">
    <text evidence="1">The sequence shown here is derived from an EMBL/GenBank/DDBJ whole genome shotgun (WGS) entry which is preliminary data.</text>
</comment>
<gene>
    <name evidence="1" type="ORF">HKN21_07675</name>
</gene>
<dbReference type="SUPFAM" id="SSF55729">
    <property type="entry name" value="Acyl-CoA N-acyltransferases (Nat)"/>
    <property type="match status" value="1"/>
</dbReference>
<dbReference type="AlphaFoldDB" id="A0A7Y2EB47"/>